<protein>
    <submittedName>
        <fullName evidence="1">Uncharacterized protein</fullName>
    </submittedName>
</protein>
<gene>
    <name evidence="1" type="ORF">LCGC14_2577600</name>
</gene>
<feature type="non-terminal residue" evidence="1">
    <location>
        <position position="1"/>
    </location>
</feature>
<dbReference type="AlphaFoldDB" id="A0A0F9B3C0"/>
<evidence type="ECO:0000313" key="1">
    <source>
        <dbReference type="EMBL" id="KKL08267.1"/>
    </source>
</evidence>
<name>A0A0F9B3C0_9ZZZZ</name>
<proteinExistence type="predicted"/>
<accession>A0A0F9B3C0</accession>
<organism evidence="1">
    <name type="scientific">marine sediment metagenome</name>
    <dbReference type="NCBI Taxonomy" id="412755"/>
    <lineage>
        <taxon>unclassified sequences</taxon>
        <taxon>metagenomes</taxon>
        <taxon>ecological metagenomes</taxon>
    </lineage>
</organism>
<reference evidence="1" key="1">
    <citation type="journal article" date="2015" name="Nature">
        <title>Complex archaea that bridge the gap between prokaryotes and eukaryotes.</title>
        <authorList>
            <person name="Spang A."/>
            <person name="Saw J.H."/>
            <person name="Jorgensen S.L."/>
            <person name="Zaremba-Niedzwiedzka K."/>
            <person name="Martijn J."/>
            <person name="Lind A.E."/>
            <person name="van Eijk R."/>
            <person name="Schleper C."/>
            <person name="Guy L."/>
            <person name="Ettema T.J."/>
        </authorList>
    </citation>
    <scope>NUCLEOTIDE SEQUENCE</scope>
</reference>
<dbReference type="EMBL" id="LAZR01042948">
    <property type="protein sequence ID" value="KKL08267.1"/>
    <property type="molecule type" value="Genomic_DNA"/>
</dbReference>
<comment type="caution">
    <text evidence="1">The sequence shown here is derived from an EMBL/GenBank/DDBJ whole genome shotgun (WGS) entry which is preliminary data.</text>
</comment>
<sequence>SLSISDNVLEIAAEIAMATEFSSELVLEIIIERLVDIDAKAEAILKIFA</sequence>